<dbReference type="InterPro" id="IPR010093">
    <property type="entry name" value="SinI_DNA-bd"/>
</dbReference>
<dbReference type="GO" id="GO:0003677">
    <property type="term" value="F:DNA binding"/>
    <property type="evidence" value="ECO:0007669"/>
    <property type="project" value="InterPro"/>
</dbReference>
<keyword evidence="3" id="KW-1185">Reference proteome</keyword>
<dbReference type="RefSeq" id="WP_092258216.1">
    <property type="nucleotide sequence ID" value="NZ_CP047199.1"/>
</dbReference>
<organism evidence="2 3">
    <name type="scientific">Corynebacterium cystitidis DSM 20524</name>
    <dbReference type="NCBI Taxonomy" id="1121357"/>
    <lineage>
        <taxon>Bacteria</taxon>
        <taxon>Bacillati</taxon>
        <taxon>Actinomycetota</taxon>
        <taxon>Actinomycetes</taxon>
        <taxon>Mycobacteriales</taxon>
        <taxon>Corynebacteriaceae</taxon>
        <taxon>Corynebacterium</taxon>
    </lineage>
</organism>
<sequence>MNTTLSAAHLGEAERGELSKLSQIAELPKVKEVLTFLSNAADGDVLYTVPAKPLSTTEAADLLGVSRSFVNKLIREGDLDCAMVGSHKRIPHSAITQFMAERETARKLFAEARSNHSKNENAALNELMDLM</sequence>
<dbReference type="EMBL" id="FOGQ01000005">
    <property type="protein sequence ID" value="SER94485.1"/>
    <property type="molecule type" value="Genomic_DNA"/>
</dbReference>
<dbReference type="AlphaFoldDB" id="A0A1H9TB51"/>
<proteinExistence type="predicted"/>
<dbReference type="InterPro" id="IPR041657">
    <property type="entry name" value="HTH_17"/>
</dbReference>
<protein>
    <submittedName>
        <fullName evidence="2">DNA binding domain-containing protein, excisionase family</fullName>
    </submittedName>
</protein>
<evidence type="ECO:0000259" key="1">
    <source>
        <dbReference type="Pfam" id="PF12728"/>
    </source>
</evidence>
<dbReference type="Proteomes" id="UP000198929">
    <property type="component" value="Unassembled WGS sequence"/>
</dbReference>
<evidence type="ECO:0000313" key="3">
    <source>
        <dbReference type="Proteomes" id="UP000198929"/>
    </source>
</evidence>
<name>A0A1H9TB51_9CORY</name>
<feature type="domain" description="Helix-turn-helix" evidence="1">
    <location>
        <begin position="54"/>
        <end position="102"/>
    </location>
</feature>
<gene>
    <name evidence="2" type="ORF">SAMN05661109_01397</name>
</gene>
<dbReference type="STRING" id="1121357.SAMN05661109_01397"/>
<dbReference type="Pfam" id="PF12728">
    <property type="entry name" value="HTH_17"/>
    <property type="match status" value="1"/>
</dbReference>
<dbReference type="NCBIfam" id="TIGR01764">
    <property type="entry name" value="excise"/>
    <property type="match status" value="1"/>
</dbReference>
<reference evidence="3" key="1">
    <citation type="submission" date="2016-10" db="EMBL/GenBank/DDBJ databases">
        <authorList>
            <person name="Varghese N."/>
            <person name="Submissions S."/>
        </authorList>
    </citation>
    <scope>NUCLEOTIDE SEQUENCE [LARGE SCALE GENOMIC DNA]</scope>
    <source>
        <strain evidence="3">DSM 20524</strain>
    </source>
</reference>
<accession>A0A1H9TB51</accession>
<evidence type="ECO:0000313" key="2">
    <source>
        <dbReference type="EMBL" id="SER94485.1"/>
    </source>
</evidence>